<protein>
    <submittedName>
        <fullName evidence="8">Exo-alpha-sialidase</fullName>
    </submittedName>
</protein>
<evidence type="ECO:0000256" key="5">
    <source>
        <dbReference type="ARBA" id="ARBA00023326"/>
    </source>
</evidence>
<feature type="region of interest" description="Disordered" evidence="7">
    <location>
        <begin position="513"/>
        <end position="533"/>
    </location>
</feature>
<dbReference type="InterPro" id="IPR052025">
    <property type="entry name" value="Xyloglucanase_GH74"/>
</dbReference>
<evidence type="ECO:0000256" key="6">
    <source>
        <dbReference type="ARBA" id="ARBA00037986"/>
    </source>
</evidence>
<sequence>MTRPEPAAPAIAMAPLLPRRRLLLGAACAAGGAVVHSAPAPEAPMAALEPKVPTAASYQWHSVPFGAGGFVTGFLFHPRERGLLYLRTDIGGAYRFNDAAQAWVPLLDHLSKADADLMGVLSLAVDVNDPDRLYAACGLYLDERVRRGALLSSTDRGASWQVHELGIHLGGNSPGRGSGERLQVDPHDGRVLWLGSSRDGLFKSTDRGRSFRPAGLAARHVSCVLLDPASGTPGNACGTLYAGSHDQPGLYVSHDFGQSFERVAATPRQAPQQAAFGPDGALYVSFALGEAAVACNPSYARTGSVWKRDTDGRWSEITPERPAAGPGPGRRGFGYAGLDIGPHGRLVVSTIERHGEGDEIFLSDDGGAQWTALGPHSRHEAGGHPWLQDYMRSERNLGHWTSAVRIDPFDRDRALYGTGYGVWQTRRLGAAAQGGPVPWVFTVSNLEETATLEIRSPAAGARLLAAVGDVAGGAWSDPARPLGSGFFTPTKETNRSIDFAELAPAIIVRTGDRPARGHWSDDGGRRWQSFATPPIAGRGHTGRIAVSARGSAFVFAQRGEAVCTHDRGLSWLPCRGWPQVGDEVLPPVADRAADGVFYVHDRDGGRVLVSNDGGRHFEPLLTELPRLRRDDFSQLISAPGAEGALWLALHDRLLHRPGPGLAPRTIAAVDEAWMVALGRGAAGAAHPHSLYLWGRVHQDGGAVEGLFRSDDGGERFVRINDDRHRYGRLLSMAGDAREHGVLYIAPHGRGVVAGRPAAAR</sequence>
<dbReference type="InterPro" id="IPR015943">
    <property type="entry name" value="WD40/YVTN_repeat-like_dom_sf"/>
</dbReference>
<dbReference type="RefSeq" id="WP_173133365.1">
    <property type="nucleotide sequence ID" value="NZ_JABRWJ010000013.1"/>
</dbReference>
<evidence type="ECO:0000256" key="3">
    <source>
        <dbReference type="ARBA" id="ARBA00023277"/>
    </source>
</evidence>
<gene>
    <name evidence="8" type="ORF">HLB44_32275</name>
</gene>
<evidence type="ECO:0000256" key="1">
    <source>
        <dbReference type="ARBA" id="ARBA00022729"/>
    </source>
</evidence>
<dbReference type="EMBL" id="JABRWJ010000013">
    <property type="protein sequence ID" value="NRF71675.1"/>
    <property type="molecule type" value="Genomic_DNA"/>
</dbReference>
<dbReference type="Proteomes" id="UP000737171">
    <property type="component" value="Unassembled WGS sequence"/>
</dbReference>
<keyword evidence="9" id="KW-1185">Reference proteome</keyword>
<dbReference type="PANTHER" id="PTHR43739:SF2">
    <property type="entry name" value="OLIGOXYLOGLUCAN-REDUCING END-SPECIFIC XYLOGLUCANASE-RELATED"/>
    <property type="match status" value="1"/>
</dbReference>
<keyword evidence="3" id="KW-0119">Carbohydrate metabolism</keyword>
<keyword evidence="1" id="KW-0732">Signal</keyword>
<name>A0ABX2ESJ8_9BURK</name>
<evidence type="ECO:0000313" key="9">
    <source>
        <dbReference type="Proteomes" id="UP000737171"/>
    </source>
</evidence>
<dbReference type="PROSITE" id="PS51318">
    <property type="entry name" value="TAT"/>
    <property type="match status" value="1"/>
</dbReference>
<proteinExistence type="inferred from homology"/>
<organism evidence="8 9">
    <name type="scientific">Pseudaquabacterium terrae</name>
    <dbReference type="NCBI Taxonomy" id="2732868"/>
    <lineage>
        <taxon>Bacteria</taxon>
        <taxon>Pseudomonadati</taxon>
        <taxon>Pseudomonadota</taxon>
        <taxon>Betaproteobacteria</taxon>
        <taxon>Burkholderiales</taxon>
        <taxon>Sphaerotilaceae</taxon>
        <taxon>Pseudaquabacterium</taxon>
    </lineage>
</organism>
<dbReference type="PANTHER" id="PTHR43739">
    <property type="entry name" value="XYLOGLUCANASE (EUROFUNG)"/>
    <property type="match status" value="1"/>
</dbReference>
<keyword evidence="2" id="KW-0378">Hydrolase</keyword>
<keyword evidence="5" id="KW-0624">Polysaccharide degradation</keyword>
<accession>A0ABX2ESJ8</accession>
<dbReference type="Gene3D" id="2.130.10.10">
    <property type="entry name" value="YVTN repeat-like/Quinoprotein amine dehydrogenase"/>
    <property type="match status" value="2"/>
</dbReference>
<reference evidence="8 9" key="1">
    <citation type="submission" date="2020-05" db="EMBL/GenBank/DDBJ databases">
        <title>Aquincola sp. isolate from soil.</title>
        <authorList>
            <person name="Han J."/>
            <person name="Kim D.-U."/>
        </authorList>
    </citation>
    <scope>NUCLEOTIDE SEQUENCE [LARGE SCALE GENOMIC DNA]</scope>
    <source>
        <strain evidence="8 9">S2</strain>
    </source>
</reference>
<evidence type="ECO:0000256" key="4">
    <source>
        <dbReference type="ARBA" id="ARBA00023295"/>
    </source>
</evidence>
<evidence type="ECO:0000313" key="8">
    <source>
        <dbReference type="EMBL" id="NRF71675.1"/>
    </source>
</evidence>
<comment type="caution">
    <text evidence="8">The sequence shown here is derived from an EMBL/GenBank/DDBJ whole genome shotgun (WGS) entry which is preliminary data.</text>
</comment>
<evidence type="ECO:0000256" key="7">
    <source>
        <dbReference type="SAM" id="MobiDB-lite"/>
    </source>
</evidence>
<dbReference type="SUPFAM" id="SSF110296">
    <property type="entry name" value="Oligoxyloglucan reducing end-specific cellobiohydrolase"/>
    <property type="match status" value="2"/>
</dbReference>
<comment type="similarity">
    <text evidence="6">Belongs to the glycosyl hydrolase 74 family.</text>
</comment>
<dbReference type="InterPro" id="IPR006311">
    <property type="entry name" value="TAT_signal"/>
</dbReference>
<keyword evidence="4" id="KW-0326">Glycosidase</keyword>
<feature type="compositionally biased region" description="Basic and acidic residues" evidence="7">
    <location>
        <begin position="513"/>
        <end position="525"/>
    </location>
</feature>
<evidence type="ECO:0000256" key="2">
    <source>
        <dbReference type="ARBA" id="ARBA00022801"/>
    </source>
</evidence>